<dbReference type="PROSITE" id="PS51257">
    <property type="entry name" value="PROKAR_LIPOPROTEIN"/>
    <property type="match status" value="1"/>
</dbReference>
<keyword evidence="2" id="KW-1185">Reference proteome</keyword>
<dbReference type="AlphaFoldDB" id="A0A2S7SR88"/>
<organism evidence="1 2">
    <name type="scientific">Flavipsychrobacter stenotrophus</name>
    <dbReference type="NCBI Taxonomy" id="2077091"/>
    <lineage>
        <taxon>Bacteria</taxon>
        <taxon>Pseudomonadati</taxon>
        <taxon>Bacteroidota</taxon>
        <taxon>Chitinophagia</taxon>
        <taxon>Chitinophagales</taxon>
        <taxon>Chitinophagaceae</taxon>
        <taxon>Flavipsychrobacter</taxon>
    </lineage>
</organism>
<sequence>MINKFITCAVLIIILICGSYSCKKNYTGIYLISDSVRYKQYQIATLTLSGTTFKKNTYEARLNGQIIELSAIGNQLVFITPTLTPGAYSLQTNIDERVFTVAINIDSTVLDKSPNEIIANVFDSCFYRNSCLDSLTQLNNGLLNVDTENAVHDGMLLKQQLARTLATFDSATTSEKLIVAKFIQANPDFFMPLADVISYADTNTLHRTTDEEDMEVVFRNDMTFFKRRLRTDLALTFVGGVIFRIPSAGINQIIGGLLGVSGVYRLYNDLIWSQLVFSKPFVQTALDVIGAHKTTSTSITFGNNQSYVLDINGNYRNICNQDVNSADPLLIDLNSVMKEFKKTWDVVSLFLPEKLNSVPPQFESAVAVRSKQLKVNARYLSIDNISNFWVSCITDNVNGELKVKFNTSSTTNEDFSYNVTYNNLNGNSNTQTFNAKVSTKKYNLVGTWISQDENLCPGLAGMIVAYNGIQGTIVSGSSAACSLYPGNQMWTNYDSINYKMDILTSGWSGGTYEKWDISFIDSTNIILGNTVRYIRQ</sequence>
<reference evidence="1 2" key="1">
    <citation type="submission" date="2018-01" db="EMBL/GenBank/DDBJ databases">
        <title>A novel member of the phylum Bacteroidetes isolated from glacier ice.</title>
        <authorList>
            <person name="Liu Q."/>
            <person name="Xin Y.-H."/>
        </authorList>
    </citation>
    <scope>NUCLEOTIDE SEQUENCE [LARGE SCALE GENOMIC DNA]</scope>
    <source>
        <strain evidence="1 2">RB1R16</strain>
    </source>
</reference>
<comment type="caution">
    <text evidence="1">The sequence shown here is derived from an EMBL/GenBank/DDBJ whole genome shotgun (WGS) entry which is preliminary data.</text>
</comment>
<accession>A0A2S7SR88</accession>
<name>A0A2S7SR88_9BACT</name>
<dbReference type="Proteomes" id="UP000239872">
    <property type="component" value="Unassembled WGS sequence"/>
</dbReference>
<evidence type="ECO:0000313" key="1">
    <source>
        <dbReference type="EMBL" id="PQJ09127.1"/>
    </source>
</evidence>
<dbReference type="EMBL" id="PPSL01000007">
    <property type="protein sequence ID" value="PQJ09127.1"/>
    <property type="molecule type" value="Genomic_DNA"/>
</dbReference>
<evidence type="ECO:0000313" key="2">
    <source>
        <dbReference type="Proteomes" id="UP000239872"/>
    </source>
</evidence>
<protein>
    <submittedName>
        <fullName evidence="1">Uncharacterized protein</fullName>
    </submittedName>
</protein>
<dbReference type="RefSeq" id="WP_105041032.1">
    <property type="nucleotide sequence ID" value="NZ_PPSL01000007.1"/>
</dbReference>
<gene>
    <name evidence="1" type="ORF">CJD36_020230</name>
</gene>
<proteinExistence type="predicted"/>